<evidence type="ECO:0000256" key="4">
    <source>
        <dbReference type="ARBA" id="ARBA00022989"/>
    </source>
</evidence>
<comment type="subcellular location">
    <subcellularLocation>
        <location evidence="1">Membrane</location>
        <topology evidence="1">Multi-pass membrane protein</topology>
    </subcellularLocation>
</comment>
<dbReference type="PANTHER" id="PTHR19282">
    <property type="entry name" value="TETRASPANIN"/>
    <property type="match status" value="1"/>
</dbReference>
<evidence type="ECO:0000256" key="6">
    <source>
        <dbReference type="SAM" id="Phobius"/>
    </source>
</evidence>
<dbReference type="GO" id="GO:0005886">
    <property type="term" value="C:plasma membrane"/>
    <property type="evidence" value="ECO:0007669"/>
    <property type="project" value="TreeGrafter"/>
</dbReference>
<keyword evidence="5 6" id="KW-0472">Membrane</keyword>
<keyword evidence="4 6" id="KW-1133">Transmembrane helix</keyword>
<dbReference type="Proteomes" id="UP001318040">
    <property type="component" value="Chromosome 1"/>
</dbReference>
<evidence type="ECO:0000313" key="7">
    <source>
        <dbReference type="Proteomes" id="UP001318040"/>
    </source>
</evidence>
<evidence type="ECO:0000256" key="2">
    <source>
        <dbReference type="ARBA" id="ARBA00006840"/>
    </source>
</evidence>
<keyword evidence="7" id="KW-1185">Reference proteome</keyword>
<dbReference type="PRINTS" id="PR00259">
    <property type="entry name" value="TMFOUR"/>
</dbReference>
<evidence type="ECO:0000313" key="8">
    <source>
        <dbReference type="RefSeq" id="XP_032834053.1"/>
    </source>
</evidence>
<evidence type="ECO:0000256" key="1">
    <source>
        <dbReference type="ARBA" id="ARBA00004141"/>
    </source>
</evidence>
<reference evidence="8" key="1">
    <citation type="submission" date="2025-08" db="UniProtKB">
        <authorList>
            <consortium name="RefSeq"/>
        </authorList>
    </citation>
    <scope>IDENTIFICATION</scope>
    <source>
        <tissue evidence="8">Sperm</tissue>
    </source>
</reference>
<dbReference type="PANTHER" id="PTHR19282:SF48">
    <property type="entry name" value="TETRASPANIN-3"/>
    <property type="match status" value="1"/>
</dbReference>
<keyword evidence="3 6" id="KW-0812">Transmembrane</keyword>
<dbReference type="InterPro" id="IPR018503">
    <property type="entry name" value="Tetraspanin_CS"/>
</dbReference>
<dbReference type="Gene3D" id="1.10.1450.10">
    <property type="entry name" value="Tetraspanin"/>
    <property type="match status" value="1"/>
</dbReference>
<dbReference type="RefSeq" id="XP_032834053.1">
    <property type="nucleotide sequence ID" value="XM_032978162.1"/>
</dbReference>
<dbReference type="KEGG" id="pmrn:116956464"/>
<feature type="transmembrane region" description="Helical" evidence="6">
    <location>
        <begin position="136"/>
        <end position="160"/>
    </location>
</feature>
<feature type="transmembrane region" description="Helical" evidence="6">
    <location>
        <begin position="261"/>
        <end position="288"/>
    </location>
</feature>
<dbReference type="PROSITE" id="PS00421">
    <property type="entry name" value="TM4_1"/>
    <property type="match status" value="1"/>
</dbReference>
<dbReference type="AlphaFoldDB" id="A0AAJ7XI20"/>
<accession>A0AAJ7XI20</accession>
<organism evidence="7 8">
    <name type="scientific">Petromyzon marinus</name>
    <name type="common">Sea lamprey</name>
    <dbReference type="NCBI Taxonomy" id="7757"/>
    <lineage>
        <taxon>Eukaryota</taxon>
        <taxon>Metazoa</taxon>
        <taxon>Chordata</taxon>
        <taxon>Craniata</taxon>
        <taxon>Vertebrata</taxon>
        <taxon>Cyclostomata</taxon>
        <taxon>Hyperoartia</taxon>
        <taxon>Petromyzontiformes</taxon>
        <taxon>Petromyzontidae</taxon>
        <taxon>Petromyzon</taxon>
    </lineage>
</organism>
<name>A0AAJ7XI20_PETMA</name>
<dbReference type="InterPro" id="IPR008952">
    <property type="entry name" value="Tetraspanin_EC2_sf"/>
</dbReference>
<feature type="transmembrane region" description="Helical" evidence="6">
    <location>
        <begin position="104"/>
        <end position="129"/>
    </location>
</feature>
<protein>
    <submittedName>
        <fullName evidence="8">Tetraspanin-3-like</fullName>
    </submittedName>
</protein>
<dbReference type="SUPFAM" id="SSF48652">
    <property type="entry name" value="Tetraspanin"/>
    <property type="match status" value="1"/>
</dbReference>
<dbReference type="InterPro" id="IPR018499">
    <property type="entry name" value="Tetraspanin/Peripherin"/>
</dbReference>
<evidence type="ECO:0000256" key="5">
    <source>
        <dbReference type="ARBA" id="ARBA00023136"/>
    </source>
</evidence>
<gene>
    <name evidence="8" type="primary">LOC116956464</name>
</gene>
<evidence type="ECO:0000256" key="3">
    <source>
        <dbReference type="ARBA" id="ARBA00022692"/>
    </source>
</evidence>
<feature type="transmembrane region" description="Helical" evidence="6">
    <location>
        <begin position="65"/>
        <end position="89"/>
    </location>
</feature>
<comment type="similarity">
    <text evidence="2">Belongs to the tetraspanin (TM4SF) family.</text>
</comment>
<sequence length="309" mass="34009">MRSARRGQCPSCLRVAVKNAAASRSRLFSLPAPPTVAFFSSSSVPAATSPARTMASCGILSSKTVLVFLSFVFWAAAAVFCYAGAYVFITYDRYDHFFEDRYTILPALAIIVAGAVLLLIGVIGCWAAVRESRCALASFALLLLIIFSLEVAAVALGYIYHGKVEVEVQQKMHKAFQNYMGPDYDPESRAVDYMQKELQCCGFANYSDWNTTEWARRHKYNSVPLSCCKRSAKNCTGLLSLPAKLYQQGCLLKLGDEVQQILTYLIGVAVGFAFLQVMGLVAACVIACRRKHDENERAYEPLLSDGTYA</sequence>
<dbReference type="Pfam" id="PF00335">
    <property type="entry name" value="Tetraspanin"/>
    <property type="match status" value="1"/>
</dbReference>
<proteinExistence type="inferred from homology"/>